<dbReference type="AlphaFoldDB" id="Q5DFH4"/>
<accession>Q5DFH4</accession>
<reference evidence="1" key="1">
    <citation type="submission" date="2004-11" db="EMBL/GenBank/DDBJ databases">
        <title>The full-length cDNA sequences of Schistosoma japonicum genes.</title>
        <authorList>
            <person name="Han Z."/>
        </authorList>
    </citation>
    <scope>NUCLEOTIDE SEQUENCE</scope>
</reference>
<proteinExistence type="evidence at transcript level"/>
<organism evidence="1">
    <name type="scientific">Schistosoma japonicum</name>
    <name type="common">Blood fluke</name>
    <dbReference type="NCBI Taxonomy" id="6182"/>
    <lineage>
        <taxon>Eukaryota</taxon>
        <taxon>Metazoa</taxon>
        <taxon>Spiralia</taxon>
        <taxon>Lophotrochozoa</taxon>
        <taxon>Platyhelminthes</taxon>
        <taxon>Trematoda</taxon>
        <taxon>Digenea</taxon>
        <taxon>Strigeidida</taxon>
        <taxon>Schistosomatoidea</taxon>
        <taxon>Schistosomatidae</taxon>
        <taxon>Schistosoma</taxon>
    </lineage>
</organism>
<name>Q5DFH4_SCHJA</name>
<evidence type="ECO:0000313" key="1">
    <source>
        <dbReference type="EMBL" id="AAW25432.1"/>
    </source>
</evidence>
<reference evidence="1" key="2">
    <citation type="journal article" date="2006" name="PLoS Pathog.">
        <title>New perspectives on host-parasite interplay by comparative transcriptomic and proteomic analyses of Schistosoma japonicum.</title>
        <authorList>
            <person name="Liu F."/>
            <person name="Lu J."/>
            <person name="Hu W."/>
            <person name="Wang S.Y."/>
            <person name="Cui S.J."/>
            <person name="Chi M."/>
            <person name="Yan Q."/>
            <person name="Wang X.R."/>
            <person name="Song H.D."/>
            <person name="Xu X.N."/>
            <person name="Wang J.J."/>
            <person name="Zhang X.L."/>
            <person name="Zhang X."/>
            <person name="Wang Z.Q."/>
            <person name="Xue C.L."/>
            <person name="Brindley P.J."/>
            <person name="McManus D.P."/>
            <person name="Yang P.Y."/>
            <person name="Feng Z."/>
            <person name="Chen Z."/>
            <person name="Han Z.G."/>
        </authorList>
    </citation>
    <scope>NUCLEOTIDE SEQUENCE</scope>
</reference>
<protein>
    <submittedName>
        <fullName evidence="1">SJCHGC03499 protein</fullName>
    </submittedName>
</protein>
<dbReference type="EMBL" id="AY813700">
    <property type="protein sequence ID" value="AAW25432.1"/>
    <property type="molecule type" value="mRNA"/>
</dbReference>
<sequence>MMTGLIERFQLIANTPFDDFFIDIQPHRTSRKKKRAKRSSKKHHVWSQTVIKILDLVKENVTHLFDDSDAAADGDNLLPRNHRLFIINSDTHIFVLLLLASIISCFI</sequence>